<dbReference type="EMBL" id="CP000246">
    <property type="protein sequence ID" value="ABG83421.1"/>
    <property type="molecule type" value="Genomic_DNA"/>
</dbReference>
<dbReference type="RefSeq" id="WP_003479364.1">
    <property type="nucleotide sequence ID" value="NC_008261.1"/>
</dbReference>
<dbReference type="Pfam" id="PF12638">
    <property type="entry name" value="Staygreen"/>
    <property type="match status" value="1"/>
</dbReference>
<sequence>MFDPKMLSVEFRNGITDEKPIEGRKYTLTHNDDTGELFLTVALAYAYDKINSSARDEVFGVWKRGNNRFILKIYLYVDGNQGREEAIKRDRIFRKELPLALAAIAYGDRKFLDDNDDLLNSNIIVRFISAYEELNKIENYGTLKDYINNRMENTPNNNNNIYMEESILNDNDPLVNNFIITLLNPYIKAEITKLYKSDMYYCLKDVEVLEVFKAKADNECEFNYKIYVGVKVGTMQPAYNNLIIEFLVTPNAVSTLSVKNPR</sequence>
<gene>
    <name evidence="3" type="ordered locus">CPF_2911</name>
</gene>
<organism evidence="3 4">
    <name type="scientific">Clostridium perfringens (strain ATCC 13124 / DSM 756 / JCM 1290 / NCIMB 6125 / NCTC 8237 / Type A)</name>
    <dbReference type="NCBI Taxonomy" id="195103"/>
    <lineage>
        <taxon>Bacteria</taxon>
        <taxon>Bacillati</taxon>
        <taxon>Bacillota</taxon>
        <taxon>Clostridia</taxon>
        <taxon>Eubacteriales</taxon>
        <taxon>Clostridiaceae</taxon>
        <taxon>Clostridium</taxon>
    </lineage>
</organism>
<evidence type="ECO:0000313" key="4">
    <source>
        <dbReference type="Proteomes" id="UP000001823"/>
    </source>
</evidence>
<name>A0A0H2YR73_CLOP1</name>
<accession>A0A0H2YR73</accession>
<dbReference type="GeneID" id="93000810"/>
<dbReference type="STRING" id="195103.CPF_2911"/>
<dbReference type="Pfam" id="PF13027">
    <property type="entry name" value="DUF3888"/>
    <property type="match status" value="1"/>
</dbReference>
<feature type="domain" description="Staygreen protein" evidence="2">
    <location>
        <begin position="2"/>
        <end position="146"/>
    </location>
</feature>
<evidence type="ECO:0000313" key="3">
    <source>
        <dbReference type="EMBL" id="ABG83421.1"/>
    </source>
</evidence>
<keyword evidence="4" id="KW-1185">Reference proteome</keyword>
<dbReference type="PANTHER" id="PTHR31750:SF4">
    <property type="entry name" value="LP06106P"/>
    <property type="match status" value="1"/>
</dbReference>
<proteinExistence type="predicted"/>
<dbReference type="Proteomes" id="UP000001823">
    <property type="component" value="Chromosome"/>
</dbReference>
<dbReference type="PANTHER" id="PTHR31750">
    <property type="entry name" value="PROTEIN STAY-GREEN 1, CHLOROPLASTIC-RELATED"/>
    <property type="match status" value="1"/>
</dbReference>
<dbReference type="HOGENOM" id="CLU_1060526_0_0_9"/>
<reference evidence="3 4" key="1">
    <citation type="journal article" date="2006" name="Genome Res.">
        <title>Skewed genomic variability in strains of the toxigenic bacterial pathogen, Clostridium perfringens.</title>
        <authorList>
            <person name="Myers G.S."/>
            <person name="Rasko D.A."/>
            <person name="Cheung J.K."/>
            <person name="Ravel J."/>
            <person name="Seshadri R."/>
            <person name="Deboy R.T."/>
            <person name="Ren Q."/>
            <person name="Varga J."/>
            <person name="Awad M.M."/>
            <person name="Brinkac L.M."/>
            <person name="Daugherty S.C."/>
            <person name="Haft D.H."/>
            <person name="Dodson R.J."/>
            <person name="Madupu R."/>
            <person name="Nelson W.C."/>
            <person name="Rosovitz M.J."/>
            <person name="Sullivan S.A."/>
            <person name="Khouri H."/>
            <person name="Dimitrov G.I."/>
            <person name="Watkins K.L."/>
            <person name="Mulligan S."/>
            <person name="Benton J."/>
            <person name="Radune D."/>
            <person name="Fisher D.J."/>
            <person name="Atkins H.S."/>
            <person name="Hiscox T."/>
            <person name="Jost B.H."/>
            <person name="Billington S.J."/>
            <person name="Songer J.G."/>
            <person name="McClane B.A."/>
            <person name="Titball R.W."/>
            <person name="Rood J.I."/>
            <person name="Melville S.B."/>
            <person name="Paulsen I.T."/>
        </authorList>
    </citation>
    <scope>NUCLEOTIDE SEQUENCE [LARGE SCALE GENOMIC DNA]</scope>
    <source>
        <strain evidence="4">ATCC 13124 / DSM 756 / JCM 1290 / NCIMB 6125 / NCTC 8237 / S 107 / Type A</strain>
    </source>
</reference>
<dbReference type="InterPro" id="IPR024438">
    <property type="entry name" value="Staygreen"/>
</dbReference>
<dbReference type="KEGG" id="cpf:CPF_2911"/>
<protein>
    <submittedName>
        <fullName evidence="3">Conserved domain protein</fullName>
    </submittedName>
</protein>
<dbReference type="AlphaFoldDB" id="A0A0H2YR73"/>
<evidence type="ECO:0000256" key="1">
    <source>
        <dbReference type="ARBA" id="ARBA00022946"/>
    </source>
</evidence>
<dbReference type="eggNOG" id="ENOG50320U5">
    <property type="taxonomic scope" value="Bacteria"/>
</dbReference>
<keyword evidence="1" id="KW-0809">Transit peptide</keyword>
<dbReference type="InterPro" id="IPR024984">
    <property type="entry name" value="DUF3888"/>
</dbReference>
<dbReference type="PaxDb" id="195103-CPF_2911"/>
<evidence type="ECO:0000259" key="2">
    <source>
        <dbReference type="Pfam" id="PF12638"/>
    </source>
</evidence>